<feature type="compositionally biased region" description="Polar residues" evidence="5">
    <location>
        <begin position="103"/>
        <end position="113"/>
    </location>
</feature>
<evidence type="ECO:0000313" key="6">
    <source>
        <dbReference type="EMBL" id="KLJ11346.1"/>
    </source>
</evidence>
<evidence type="ECO:0000256" key="5">
    <source>
        <dbReference type="SAM" id="MobiDB-lite"/>
    </source>
</evidence>
<sequence>MPSASVPENRKARKLEEDTFVAFGHAAAGHDGVLCNPSGSLIAKPCIPQEIEFYESSLHHPGFQQFIPQFIGTLSNATPADVLEIPTSESRTSLATAAVDPPSATSSSGTDTPLTPELGRKSDLVTVPVAITSRKEPAEWFPSQGQKINSSVSIVLENLTAGFKRPSVLDVKLGARLWADDAAPAKRARLDQVSLETTSSVLGFRIAGMKIWVGENAEKEERVLGTTQTKSHDTIKSKQIVVETVDGYRRYDKWYGRSFNVDNVKEGFETFLAGAKEGKVDRSKLIANRIAERLRAMQAVLEAEESRMYSASVLIVYEGDPEALEEALVREATAETQGNNGNKFVDGPESETEYEVEIPEGSSTLQIVDMKLDGESITQGGIKLDIDPNNLGEIDFDIDGEEDEDDGEDEDADEIPHKVQDIRLIDFAHAKWTPGQGPDENTLLGIRSLVRMMDELAEA</sequence>
<dbReference type="Proteomes" id="UP000053573">
    <property type="component" value="Unassembled WGS sequence"/>
</dbReference>
<protein>
    <recommendedName>
        <fullName evidence="4">Kinase</fullName>
        <ecNumber evidence="4">2.7.-.-</ecNumber>
    </recommendedName>
</protein>
<dbReference type="Gene3D" id="3.30.470.160">
    <property type="entry name" value="Inositol polyphosphate kinase"/>
    <property type="match status" value="1"/>
</dbReference>
<dbReference type="InterPro" id="IPR005522">
    <property type="entry name" value="IPK"/>
</dbReference>
<dbReference type="Pfam" id="PF03770">
    <property type="entry name" value="IPK"/>
    <property type="match status" value="1"/>
</dbReference>
<evidence type="ECO:0000256" key="3">
    <source>
        <dbReference type="ARBA" id="ARBA00022777"/>
    </source>
</evidence>
<dbReference type="STRING" id="2060906.A0A0H1BQD4"/>
<evidence type="ECO:0000313" key="7">
    <source>
        <dbReference type="Proteomes" id="UP000053573"/>
    </source>
</evidence>
<dbReference type="AlphaFoldDB" id="A0A0H1BQD4"/>
<dbReference type="GO" id="GO:0005737">
    <property type="term" value="C:cytoplasm"/>
    <property type="evidence" value="ECO:0007669"/>
    <property type="project" value="TreeGrafter"/>
</dbReference>
<gene>
    <name evidence="6" type="ORF">EMPG_13383</name>
</gene>
<dbReference type="GO" id="GO:0046854">
    <property type="term" value="P:phosphatidylinositol phosphate biosynthetic process"/>
    <property type="evidence" value="ECO:0007669"/>
    <property type="project" value="TreeGrafter"/>
</dbReference>
<dbReference type="InterPro" id="IPR038286">
    <property type="entry name" value="IPK_sf"/>
</dbReference>
<dbReference type="PANTHER" id="PTHR12400">
    <property type="entry name" value="INOSITOL POLYPHOSPHATE KINASE"/>
    <property type="match status" value="1"/>
</dbReference>
<evidence type="ECO:0000256" key="4">
    <source>
        <dbReference type="RuleBase" id="RU363090"/>
    </source>
</evidence>
<keyword evidence="7" id="KW-1185">Reference proteome</keyword>
<feature type="region of interest" description="Disordered" evidence="5">
    <location>
        <begin position="89"/>
        <end position="119"/>
    </location>
</feature>
<dbReference type="SUPFAM" id="SSF56104">
    <property type="entry name" value="SAICAR synthase-like"/>
    <property type="match status" value="1"/>
</dbReference>
<evidence type="ECO:0000256" key="1">
    <source>
        <dbReference type="ARBA" id="ARBA00007374"/>
    </source>
</evidence>
<dbReference type="GO" id="GO:0005634">
    <property type="term" value="C:nucleus"/>
    <property type="evidence" value="ECO:0007669"/>
    <property type="project" value="TreeGrafter"/>
</dbReference>
<dbReference type="GO" id="GO:0008440">
    <property type="term" value="F:inositol-1,4,5-trisphosphate 3-kinase activity"/>
    <property type="evidence" value="ECO:0007669"/>
    <property type="project" value="TreeGrafter"/>
</dbReference>
<dbReference type="EMBL" id="LDEV01001598">
    <property type="protein sequence ID" value="KLJ11346.1"/>
    <property type="molecule type" value="Genomic_DNA"/>
</dbReference>
<dbReference type="OrthoDB" id="338650at2759"/>
<name>A0A0H1BQD4_9EURO</name>
<dbReference type="EC" id="2.7.-.-" evidence="4"/>
<dbReference type="GO" id="GO:0032958">
    <property type="term" value="P:inositol phosphate biosynthetic process"/>
    <property type="evidence" value="ECO:0007669"/>
    <property type="project" value="InterPro"/>
</dbReference>
<accession>A0A0H1BQD4</accession>
<keyword evidence="2 4" id="KW-0808">Transferase</keyword>
<reference evidence="7" key="1">
    <citation type="journal article" date="2015" name="PLoS Genet.">
        <title>The dynamic genome and transcriptome of the human fungal pathogen Blastomyces and close relative Emmonsia.</title>
        <authorList>
            <person name="Munoz J.F."/>
            <person name="Gauthier G.M."/>
            <person name="Desjardins C.A."/>
            <person name="Gallo J.E."/>
            <person name="Holder J."/>
            <person name="Sullivan T.D."/>
            <person name="Marty A.J."/>
            <person name="Carmen J.C."/>
            <person name="Chen Z."/>
            <person name="Ding L."/>
            <person name="Gujja S."/>
            <person name="Magrini V."/>
            <person name="Misas E."/>
            <person name="Mitreva M."/>
            <person name="Priest M."/>
            <person name="Saif S."/>
            <person name="Whiston E.A."/>
            <person name="Young S."/>
            <person name="Zeng Q."/>
            <person name="Goldman W.E."/>
            <person name="Mardis E.R."/>
            <person name="Taylor J.W."/>
            <person name="McEwen J.G."/>
            <person name="Clay O.K."/>
            <person name="Klein B.S."/>
            <person name="Cuomo C.A."/>
        </authorList>
    </citation>
    <scope>NUCLEOTIDE SEQUENCE [LARGE SCALE GENOMIC DNA]</scope>
    <source>
        <strain evidence="7">UAMH 139</strain>
    </source>
</reference>
<proteinExistence type="inferred from homology"/>
<dbReference type="PANTHER" id="PTHR12400:SF103">
    <property type="entry name" value="INOSITOL POLYPHOSPHATE MULTIKINASE"/>
    <property type="match status" value="1"/>
</dbReference>
<keyword evidence="3 4" id="KW-0418">Kinase</keyword>
<organism evidence="6 7">
    <name type="scientific">Blastomyces silverae</name>
    <dbReference type="NCBI Taxonomy" id="2060906"/>
    <lineage>
        <taxon>Eukaryota</taxon>
        <taxon>Fungi</taxon>
        <taxon>Dikarya</taxon>
        <taxon>Ascomycota</taxon>
        <taxon>Pezizomycotina</taxon>
        <taxon>Eurotiomycetes</taxon>
        <taxon>Eurotiomycetidae</taxon>
        <taxon>Onygenales</taxon>
        <taxon>Ajellomycetaceae</taxon>
        <taxon>Blastomyces</taxon>
    </lineage>
</organism>
<evidence type="ECO:0000256" key="2">
    <source>
        <dbReference type="ARBA" id="ARBA00022679"/>
    </source>
</evidence>
<comment type="caution">
    <text evidence="6">The sequence shown here is derived from an EMBL/GenBank/DDBJ whole genome shotgun (WGS) entry which is preliminary data.</text>
</comment>
<dbReference type="GO" id="GO:0000824">
    <property type="term" value="F:inositol-1,4,5,6-tetrakisphosphate 3-kinase activity"/>
    <property type="evidence" value="ECO:0007669"/>
    <property type="project" value="TreeGrafter"/>
</dbReference>
<comment type="similarity">
    <text evidence="1 4">Belongs to the inositol phosphokinase (IPK) family.</text>
</comment>